<dbReference type="PANTHER" id="PTHR46634">
    <property type="entry name" value="M REDUCTASE II SUBUNIT GAMMA, PUTATIVE (DUF3741)-RELATED"/>
    <property type="match status" value="1"/>
</dbReference>
<accession>A0AAQ3KQ51</accession>
<reference evidence="5 6" key="1">
    <citation type="submission" date="2023-10" db="EMBL/GenBank/DDBJ databases">
        <title>Chromosome-scale genome assembly provides insights into flower coloration mechanisms of Canna indica.</title>
        <authorList>
            <person name="Li C."/>
        </authorList>
    </citation>
    <scope>NUCLEOTIDE SEQUENCE [LARGE SCALE GENOMIC DNA]</scope>
    <source>
        <tissue evidence="5">Flower</tissue>
    </source>
</reference>
<organism evidence="5 6">
    <name type="scientific">Canna indica</name>
    <name type="common">Indian-shot</name>
    <dbReference type="NCBI Taxonomy" id="4628"/>
    <lineage>
        <taxon>Eukaryota</taxon>
        <taxon>Viridiplantae</taxon>
        <taxon>Streptophyta</taxon>
        <taxon>Embryophyta</taxon>
        <taxon>Tracheophyta</taxon>
        <taxon>Spermatophyta</taxon>
        <taxon>Magnoliopsida</taxon>
        <taxon>Liliopsida</taxon>
        <taxon>Zingiberales</taxon>
        <taxon>Cannaceae</taxon>
        <taxon>Canna</taxon>
    </lineage>
</organism>
<feature type="region of interest" description="Disordered" evidence="1">
    <location>
        <begin position="15"/>
        <end position="69"/>
    </location>
</feature>
<dbReference type="InterPro" id="IPR025486">
    <property type="entry name" value="DUF4378"/>
</dbReference>
<dbReference type="PANTHER" id="PTHR46634:SF3">
    <property type="entry name" value="M REDUCTASE II SUBUNIT GAMMA, PUTATIVE (DUF3741)-RELATED"/>
    <property type="match status" value="1"/>
</dbReference>
<sequence>MINIFDLSAGRPASKMLTEKAHRDGTPVHRRKQDINKSATPSTANIDGKQINSDTKQKSSTKKSGGTPVKMLIGQQMSKETESKWKSPSVVARLMGLDDDLTAQPYLVSSQRKMPEVLPQTSSVVCRNYHQQDAFFNTAFRYEIREHDHQNMEQTDTYEVWKKQSRSRRGRYDENHNELRMALVREKFIEAKRLATDEKLLQSKEFQDALEVLSSNRDLFLKFLEEPNSLFTKQLNNLHSIPPLPQTKRITVLKPSKNVEIKFEKLVKKQECPEIDESGCGTTNRHFDSNFNQLKTGSFSQPTRIVVLKPSTGKTTKVLAQNSSEHLAHSKLYGDSLDNEAFRLGYNSSERAQQMQKSLTGHKRDESLLSSIFSNGYGGDGSSFNQSEIDFNEEPGGGFSDSEIEVVTPTSRRSWDRIGSPYSVSSFSRISYSPESSMTREAKRRISERCALVASNGISQEQLHLPRSSSTLGEMLAITEVKREECVNRYTASSSRSCGGEDELRSSAFCLSVSRTTNSGEVSPGNLSRSKSVPVSSSACKDIGLKVEGSDPHISKSTQAEVSKSNHGKLSFAGKVSSLFFSRSKKSRRERPVSSALVGSRNTDKVVVRTEEMHKSVQNTLAMDYQLNGEKCVGEDSAIADMNVPKKATPSLEQPSTCSKSTEQDKLIPHQNSINHLDQPSPTSVLDAPFEDDLNESLCHPSEANAEQKALSRASPIESVARTLSWDDTHLEMLSPKPANLYRVLSKAEDCDQEYFLFVQKLLSYAGLEKSGMIFTGWHSLDSPLDPMLLDKILDLKEEEFQCIEKRSNLRLLFDCVNSTLLELSCSTLMSIYPWNRASCGTRVVAHASSSLAENVWGLARDWFCGKRTLVFAEIENSIAVDGALREEVGGNKWSELIMTEFEEITKEISGEVLKYLIAEAFADFEAACL</sequence>
<evidence type="ECO:0008006" key="7">
    <source>
        <dbReference type="Google" id="ProtNLM"/>
    </source>
</evidence>
<name>A0AAQ3KQ51_9LILI</name>
<evidence type="ECO:0000256" key="1">
    <source>
        <dbReference type="SAM" id="MobiDB-lite"/>
    </source>
</evidence>
<evidence type="ECO:0000313" key="6">
    <source>
        <dbReference type="Proteomes" id="UP001327560"/>
    </source>
</evidence>
<feature type="compositionally biased region" description="Polar residues" evidence="1">
    <location>
        <begin position="555"/>
        <end position="565"/>
    </location>
</feature>
<dbReference type="EMBL" id="CP136895">
    <property type="protein sequence ID" value="WOL09926.1"/>
    <property type="molecule type" value="Genomic_DNA"/>
</dbReference>
<feature type="domain" description="DUF3741" evidence="4">
    <location>
        <begin position="81"/>
        <end position="98"/>
    </location>
</feature>
<dbReference type="Pfam" id="PF14383">
    <property type="entry name" value="VARLMGL"/>
    <property type="match status" value="1"/>
</dbReference>
<feature type="region of interest" description="Disordered" evidence="1">
    <location>
        <begin position="546"/>
        <end position="567"/>
    </location>
</feature>
<dbReference type="InterPro" id="IPR032795">
    <property type="entry name" value="DUF3741-assoc"/>
</dbReference>
<feature type="compositionally biased region" description="Polar residues" evidence="1">
    <location>
        <begin position="36"/>
        <end position="45"/>
    </location>
</feature>
<dbReference type="Pfam" id="PF12552">
    <property type="entry name" value="DUF3741"/>
    <property type="match status" value="1"/>
</dbReference>
<feature type="domain" description="DUF4378" evidence="3">
    <location>
        <begin position="756"/>
        <end position="920"/>
    </location>
</feature>
<evidence type="ECO:0000259" key="3">
    <source>
        <dbReference type="Pfam" id="PF14309"/>
    </source>
</evidence>
<proteinExistence type="predicted"/>
<feature type="compositionally biased region" description="Basic and acidic residues" evidence="1">
    <location>
        <begin position="17"/>
        <end position="27"/>
    </location>
</feature>
<dbReference type="AlphaFoldDB" id="A0AAQ3KQ51"/>
<dbReference type="InterPro" id="IPR022212">
    <property type="entry name" value="DUF3741"/>
</dbReference>
<feature type="domain" description="DUF3741" evidence="2">
    <location>
        <begin position="185"/>
        <end position="229"/>
    </location>
</feature>
<dbReference type="Pfam" id="PF14309">
    <property type="entry name" value="DUF4378"/>
    <property type="match status" value="1"/>
</dbReference>
<protein>
    <recommendedName>
        <fullName evidence="7">DUF3741 domain-containing protein</fullName>
    </recommendedName>
</protein>
<evidence type="ECO:0000313" key="5">
    <source>
        <dbReference type="EMBL" id="WOL09926.1"/>
    </source>
</evidence>
<evidence type="ECO:0000259" key="4">
    <source>
        <dbReference type="Pfam" id="PF14383"/>
    </source>
</evidence>
<keyword evidence="6" id="KW-1185">Reference proteome</keyword>
<dbReference type="Proteomes" id="UP001327560">
    <property type="component" value="Chromosome 6"/>
</dbReference>
<gene>
    <name evidence="5" type="ORF">Cni_G18680</name>
</gene>
<evidence type="ECO:0000259" key="2">
    <source>
        <dbReference type="Pfam" id="PF12552"/>
    </source>
</evidence>